<dbReference type="InterPro" id="IPR009057">
    <property type="entry name" value="Homeodomain-like_sf"/>
</dbReference>
<evidence type="ECO:0000256" key="3">
    <source>
        <dbReference type="ARBA" id="ARBA00023163"/>
    </source>
</evidence>
<evidence type="ECO:0000256" key="2">
    <source>
        <dbReference type="ARBA" id="ARBA00023125"/>
    </source>
</evidence>
<name>A0A967C1S9_9PROT</name>
<dbReference type="EMBL" id="JAAQPH010000003">
    <property type="protein sequence ID" value="NIA67936.1"/>
    <property type="molecule type" value="Genomic_DNA"/>
</dbReference>
<proteinExistence type="predicted"/>
<gene>
    <name evidence="6" type="ORF">HBA54_04965</name>
</gene>
<dbReference type="PRINTS" id="PR00455">
    <property type="entry name" value="HTHTETR"/>
</dbReference>
<dbReference type="Pfam" id="PF00440">
    <property type="entry name" value="TetR_N"/>
    <property type="match status" value="1"/>
</dbReference>
<comment type="caution">
    <text evidence="6">The sequence shown here is derived from an EMBL/GenBank/DDBJ whole genome shotgun (WGS) entry which is preliminary data.</text>
</comment>
<protein>
    <submittedName>
        <fullName evidence="6">TetR/AcrR family transcriptional regulator</fullName>
    </submittedName>
</protein>
<dbReference type="SUPFAM" id="SSF48498">
    <property type="entry name" value="Tetracyclin repressor-like, C-terminal domain"/>
    <property type="match status" value="1"/>
</dbReference>
<dbReference type="PROSITE" id="PS50977">
    <property type="entry name" value="HTH_TETR_2"/>
    <property type="match status" value="1"/>
</dbReference>
<evidence type="ECO:0000259" key="5">
    <source>
        <dbReference type="PROSITE" id="PS50977"/>
    </source>
</evidence>
<feature type="domain" description="HTH tetR-type" evidence="5">
    <location>
        <begin position="15"/>
        <end position="75"/>
    </location>
</feature>
<dbReference type="Gene3D" id="1.10.357.10">
    <property type="entry name" value="Tetracycline Repressor, domain 2"/>
    <property type="match status" value="1"/>
</dbReference>
<accession>A0A967C1S9</accession>
<evidence type="ECO:0000313" key="6">
    <source>
        <dbReference type="EMBL" id="NIA67936.1"/>
    </source>
</evidence>
<dbReference type="InterPro" id="IPR036271">
    <property type="entry name" value="Tet_transcr_reg_TetR-rel_C_sf"/>
</dbReference>
<dbReference type="AlphaFoldDB" id="A0A967C1S9"/>
<dbReference type="Gene3D" id="1.10.10.60">
    <property type="entry name" value="Homeodomain-like"/>
    <property type="match status" value="1"/>
</dbReference>
<organism evidence="6 7">
    <name type="scientific">Pelagibius litoralis</name>
    <dbReference type="NCBI Taxonomy" id="374515"/>
    <lineage>
        <taxon>Bacteria</taxon>
        <taxon>Pseudomonadati</taxon>
        <taxon>Pseudomonadota</taxon>
        <taxon>Alphaproteobacteria</taxon>
        <taxon>Rhodospirillales</taxon>
        <taxon>Rhodovibrionaceae</taxon>
        <taxon>Pelagibius</taxon>
    </lineage>
</organism>
<dbReference type="PANTHER" id="PTHR47506:SF1">
    <property type="entry name" value="HTH-TYPE TRANSCRIPTIONAL REGULATOR YJDC"/>
    <property type="match status" value="1"/>
</dbReference>
<keyword evidence="1" id="KW-0805">Transcription regulation</keyword>
<dbReference type="PANTHER" id="PTHR47506">
    <property type="entry name" value="TRANSCRIPTIONAL REGULATORY PROTEIN"/>
    <property type="match status" value="1"/>
</dbReference>
<evidence type="ECO:0000256" key="1">
    <source>
        <dbReference type="ARBA" id="ARBA00023015"/>
    </source>
</evidence>
<dbReference type="RefSeq" id="WP_167221999.1">
    <property type="nucleotide sequence ID" value="NZ_JAAQPH010000003.1"/>
</dbReference>
<evidence type="ECO:0000256" key="4">
    <source>
        <dbReference type="PROSITE-ProRule" id="PRU00335"/>
    </source>
</evidence>
<dbReference type="InterPro" id="IPR001647">
    <property type="entry name" value="HTH_TetR"/>
</dbReference>
<dbReference type="GO" id="GO:0003677">
    <property type="term" value="F:DNA binding"/>
    <property type="evidence" value="ECO:0007669"/>
    <property type="project" value="UniProtKB-UniRule"/>
</dbReference>
<dbReference type="Proteomes" id="UP000761264">
    <property type="component" value="Unassembled WGS sequence"/>
</dbReference>
<sequence>MTVKKTKPTRGRPRAFDPEAAVETALALFHERGYDAVGVAELSQATGVKPPSLYAAFGSKQGLFERAVALYRSRDGAVIQAALAEEGRVDAVIPRLFIRAAEAYSADPGRPGCLILDGARNSADPSVCAFMARLKAASRQGIVDRLRRDLPERDYPGGAGRLADFVGVVLAGLSAAARDGMPREALIEAAALAGTGFRAACPDSPG</sequence>
<dbReference type="SUPFAM" id="SSF46689">
    <property type="entry name" value="Homeodomain-like"/>
    <property type="match status" value="1"/>
</dbReference>
<reference evidence="6" key="1">
    <citation type="submission" date="2020-03" db="EMBL/GenBank/DDBJ databases">
        <title>Genome of Pelagibius litoralis DSM 21314T.</title>
        <authorList>
            <person name="Wang G."/>
        </authorList>
    </citation>
    <scope>NUCLEOTIDE SEQUENCE</scope>
    <source>
        <strain evidence="6">DSM 21314</strain>
    </source>
</reference>
<evidence type="ECO:0000313" key="7">
    <source>
        <dbReference type="Proteomes" id="UP000761264"/>
    </source>
</evidence>
<keyword evidence="3" id="KW-0804">Transcription</keyword>
<feature type="DNA-binding region" description="H-T-H motif" evidence="4">
    <location>
        <begin position="38"/>
        <end position="57"/>
    </location>
</feature>
<keyword evidence="7" id="KW-1185">Reference proteome</keyword>
<keyword evidence="2 4" id="KW-0238">DNA-binding</keyword>